<evidence type="ECO:0000313" key="2">
    <source>
        <dbReference type="EMBL" id="TEA35819.1"/>
    </source>
</evidence>
<dbReference type="Proteomes" id="UP000295264">
    <property type="component" value="Unassembled WGS sequence"/>
</dbReference>
<comment type="caution">
    <text evidence="2">The sequence shown here is derived from an EMBL/GenBank/DDBJ whole genome shotgun (WGS) entry which is preliminary data.</text>
</comment>
<proteinExistence type="predicted"/>
<feature type="compositionally biased region" description="Low complexity" evidence="1">
    <location>
        <begin position="49"/>
        <end position="62"/>
    </location>
</feature>
<feature type="compositionally biased region" description="Acidic residues" evidence="1">
    <location>
        <begin position="1"/>
        <end position="11"/>
    </location>
</feature>
<evidence type="ECO:0000256" key="1">
    <source>
        <dbReference type="SAM" id="MobiDB-lite"/>
    </source>
</evidence>
<feature type="compositionally biased region" description="Basic and acidic residues" evidence="1">
    <location>
        <begin position="250"/>
        <end position="269"/>
    </location>
</feature>
<reference evidence="2 3" key="1">
    <citation type="journal article" date="2018" name="Genomics">
        <title>Molecular footprints of inshore aquatic adaptation in Indo-Pacific humpback dolphin (Sousa chinensis).</title>
        <authorList>
            <person name="Ming Y."/>
            <person name="Jian J."/>
            <person name="Yu F."/>
            <person name="Yu X."/>
            <person name="Wang J."/>
            <person name="Liu W."/>
        </authorList>
    </citation>
    <scope>NUCLEOTIDE SEQUENCE [LARGE SCALE GENOMIC DNA]</scope>
    <source>
        <strain evidence="2">MY-2018</strain>
        <tissue evidence="2">Skin</tissue>
    </source>
</reference>
<gene>
    <name evidence="2" type="ORF">DBR06_SOUSAS1110194</name>
</gene>
<feature type="compositionally biased region" description="Basic and acidic residues" evidence="1">
    <location>
        <begin position="12"/>
        <end position="22"/>
    </location>
</feature>
<keyword evidence="3" id="KW-1185">Reference proteome</keyword>
<dbReference type="AlphaFoldDB" id="A0A484GJT8"/>
<evidence type="ECO:0000313" key="3">
    <source>
        <dbReference type="Proteomes" id="UP000295264"/>
    </source>
</evidence>
<feature type="region of interest" description="Disordered" evidence="1">
    <location>
        <begin position="234"/>
        <end position="288"/>
    </location>
</feature>
<accession>A0A484GJT8</accession>
<name>A0A484GJT8_SOUCH</name>
<organism evidence="2 3">
    <name type="scientific">Sousa chinensis</name>
    <name type="common">Indo-pacific humpbacked dolphin</name>
    <name type="synonym">Steno chinensis</name>
    <dbReference type="NCBI Taxonomy" id="103600"/>
    <lineage>
        <taxon>Eukaryota</taxon>
        <taxon>Metazoa</taxon>
        <taxon>Chordata</taxon>
        <taxon>Craniata</taxon>
        <taxon>Vertebrata</taxon>
        <taxon>Euteleostomi</taxon>
        <taxon>Mammalia</taxon>
        <taxon>Eutheria</taxon>
        <taxon>Laurasiatheria</taxon>
        <taxon>Artiodactyla</taxon>
        <taxon>Whippomorpha</taxon>
        <taxon>Cetacea</taxon>
        <taxon>Odontoceti</taxon>
        <taxon>Delphinidae</taxon>
        <taxon>Sousa</taxon>
    </lineage>
</organism>
<protein>
    <submittedName>
        <fullName evidence="2">Uncharacterized protein</fullName>
    </submittedName>
</protein>
<sequence length="288" mass="29313">SIPEVAEEEVLEPVRARPETSFKADVPGLRRRPGDLSSQPPLPAWVRGPADPSPSSRASASSLRKQLQKCPGRLAISQGATAQLDYQTVSRGAVSPEAAAAAAGRAWRSPGSPPATATAVTAAQAGAGTGGLTPGARVHGAGRGVAAGQMRSRAGAAGTEGTSQGRTGRAGRAGAVCLFGLTSKPLQPTDPSHWVLGRGGGGGEAIPRGGAGTGRVFLGIAPWLLSLAGDRTGCQKGGATVTKTDGQTPTRDKDRQTDRQTKTKRKAETDGIPDPLSLSRLPKSFVPR</sequence>
<feature type="region of interest" description="Disordered" evidence="1">
    <location>
        <begin position="1"/>
        <end position="66"/>
    </location>
</feature>
<feature type="non-terminal residue" evidence="2">
    <location>
        <position position="1"/>
    </location>
</feature>
<dbReference type="EMBL" id="QWLN02007139">
    <property type="protein sequence ID" value="TEA35819.1"/>
    <property type="molecule type" value="Genomic_DNA"/>
</dbReference>